<accession>A0A1Y6D0Q9</accession>
<organism evidence="2 3">
    <name type="scientific">Methylomagnum ishizawai</name>
    <dbReference type="NCBI Taxonomy" id="1760988"/>
    <lineage>
        <taxon>Bacteria</taxon>
        <taxon>Pseudomonadati</taxon>
        <taxon>Pseudomonadota</taxon>
        <taxon>Gammaproteobacteria</taxon>
        <taxon>Methylococcales</taxon>
        <taxon>Methylococcaceae</taxon>
        <taxon>Methylomagnum</taxon>
    </lineage>
</organism>
<reference evidence="2 3" key="1">
    <citation type="submission" date="2016-12" db="EMBL/GenBank/DDBJ databases">
        <authorList>
            <person name="Song W.-J."/>
            <person name="Kurnit D.M."/>
        </authorList>
    </citation>
    <scope>NUCLEOTIDE SEQUENCE [LARGE SCALE GENOMIC DNA]</scope>
    <source>
        <strain evidence="2 3">175</strain>
    </source>
</reference>
<keyword evidence="1" id="KW-1133">Transmembrane helix</keyword>
<proteinExistence type="predicted"/>
<feature type="transmembrane region" description="Helical" evidence="1">
    <location>
        <begin position="181"/>
        <end position="201"/>
    </location>
</feature>
<keyword evidence="1" id="KW-0812">Transmembrane</keyword>
<keyword evidence="1" id="KW-0472">Membrane</keyword>
<evidence type="ECO:0000256" key="1">
    <source>
        <dbReference type="SAM" id="Phobius"/>
    </source>
</evidence>
<name>A0A1Y6D0Q9_9GAMM</name>
<dbReference type="Proteomes" id="UP000192923">
    <property type="component" value="Unassembled WGS sequence"/>
</dbReference>
<evidence type="ECO:0000313" key="2">
    <source>
        <dbReference type="EMBL" id="SMF96191.1"/>
    </source>
</evidence>
<evidence type="ECO:0000313" key="3">
    <source>
        <dbReference type="Proteomes" id="UP000192923"/>
    </source>
</evidence>
<protein>
    <submittedName>
        <fullName evidence="2">Uncharacterized protein</fullName>
    </submittedName>
</protein>
<gene>
    <name evidence="2" type="ORF">SAMN02949497_3581</name>
</gene>
<keyword evidence="3" id="KW-1185">Reference proteome</keyword>
<dbReference type="STRING" id="1760988.SAMN02949497_3581"/>
<feature type="transmembrane region" description="Helical" evidence="1">
    <location>
        <begin position="32"/>
        <end position="53"/>
    </location>
</feature>
<dbReference type="EMBL" id="FXAM01000001">
    <property type="protein sequence ID" value="SMF96191.1"/>
    <property type="molecule type" value="Genomic_DNA"/>
</dbReference>
<sequence>MYEQYRGKRVVANRSGQRGLVRQALPVPQRRASGIFAALAAGVLLAAVLVLFLQVQGFVNHLEAQWAADTGGDTRLRALNQHMEALQTKFNALLADSVEVRLKALEKSVESGKVALEDLRAFESLKNDLQTLEAYTERAGTTLGLDSARQEHGRYQPMAAGQAAALHKTDLKGELAELKTLFYGCLAALAVALLALARYWANQRRAIRQLELLATLPMLAGPPPSDRSR</sequence>
<dbReference type="AlphaFoldDB" id="A0A1Y6D0Q9"/>